<sequence>MTLDREESQTMGDLKNQRLKKFGLKALVLIPTALLGWLLGMNSPMGAAVPVIILVGGVVILVIDGVLRHRTEKRTAHG</sequence>
<name>A0AAU7UIE2_9MICO</name>
<keyword evidence="1" id="KW-0812">Transmembrane</keyword>
<evidence type="ECO:0000313" key="2">
    <source>
        <dbReference type="EMBL" id="XBV88407.1"/>
    </source>
</evidence>
<protein>
    <submittedName>
        <fullName evidence="2">Uncharacterized protein</fullName>
    </submittedName>
</protein>
<dbReference type="EMBL" id="CP158281">
    <property type="protein sequence ID" value="XBV88407.1"/>
    <property type="molecule type" value="Genomic_DNA"/>
</dbReference>
<gene>
    <name evidence="2" type="ORF">AAFP32_12680</name>
</gene>
<organism evidence="2">
    <name type="scientific">Brevibacterium koreense</name>
    <dbReference type="NCBI Taxonomy" id="3140787"/>
    <lineage>
        <taxon>Bacteria</taxon>
        <taxon>Bacillati</taxon>
        <taxon>Actinomycetota</taxon>
        <taxon>Actinomycetes</taxon>
        <taxon>Micrococcales</taxon>
        <taxon>Brevibacteriaceae</taxon>
        <taxon>Brevibacterium</taxon>
    </lineage>
</organism>
<keyword evidence="1" id="KW-1133">Transmembrane helix</keyword>
<feature type="transmembrane region" description="Helical" evidence="1">
    <location>
        <begin position="47"/>
        <end position="67"/>
    </location>
</feature>
<evidence type="ECO:0000256" key="1">
    <source>
        <dbReference type="SAM" id="Phobius"/>
    </source>
</evidence>
<proteinExistence type="predicted"/>
<dbReference type="RefSeq" id="WP_350269430.1">
    <property type="nucleotide sequence ID" value="NZ_CP158281.1"/>
</dbReference>
<dbReference type="KEGG" id="bkr:AAFP32_12680"/>
<reference evidence="2" key="1">
    <citation type="submission" date="2024-06" db="EMBL/GenBank/DDBJ databases">
        <title>Brevibacterium koreense sp. nov., isolated from jogae-jeotgal, a Korean fermented seafood.</title>
        <authorList>
            <person name="Whon T.W."/>
            <person name="Nam S."/>
            <person name="Kim Y."/>
        </authorList>
    </citation>
    <scope>NUCLEOTIDE SEQUENCE</scope>
    <source>
        <strain evidence="2">CBA3109</strain>
    </source>
</reference>
<accession>A0AAU7UIE2</accession>
<keyword evidence="1" id="KW-0472">Membrane</keyword>
<dbReference type="AlphaFoldDB" id="A0AAU7UIE2"/>
<feature type="transmembrane region" description="Helical" evidence="1">
    <location>
        <begin position="22"/>
        <end position="41"/>
    </location>
</feature>